<protein>
    <recommendedName>
        <fullName evidence="1">Spermatogenesis-associated protein 2 PUB-like domain-containing protein</fullName>
    </recommendedName>
</protein>
<reference evidence="2" key="1">
    <citation type="submission" date="2023-08" db="EMBL/GenBank/DDBJ databases">
        <authorList>
            <person name="Alioto T."/>
            <person name="Alioto T."/>
            <person name="Gomez Garrido J."/>
        </authorList>
    </citation>
    <scope>NUCLEOTIDE SEQUENCE</scope>
</reference>
<name>A0AA36B1A4_OCTVU</name>
<dbReference type="EMBL" id="OX597820">
    <property type="protein sequence ID" value="CAI9726121.1"/>
    <property type="molecule type" value="Genomic_DNA"/>
</dbReference>
<dbReference type="Gene3D" id="1.20.58.2190">
    <property type="match status" value="1"/>
</dbReference>
<sequence length="198" mass="23411">MELYTRLLYRFPWKYEYRTLKTYNGFYSTMIDNLMPCNREIFKMLGYTPNNESILEGNAILELAIVPTSQTLLTIGFDCLVASAQCKLRRNKFSHNMQFRTVDYETSDNHKQFTKYNKLYLQEHEWASSSLEKTLSMSGDGEKQKFFMHCCNPCLYRGCKFDIELTDSEIQSLEFNYRKLETWNVKNITLLLKPSSVI</sequence>
<organism evidence="2 3">
    <name type="scientific">Octopus vulgaris</name>
    <name type="common">Common octopus</name>
    <dbReference type="NCBI Taxonomy" id="6645"/>
    <lineage>
        <taxon>Eukaryota</taxon>
        <taxon>Metazoa</taxon>
        <taxon>Spiralia</taxon>
        <taxon>Lophotrochozoa</taxon>
        <taxon>Mollusca</taxon>
        <taxon>Cephalopoda</taxon>
        <taxon>Coleoidea</taxon>
        <taxon>Octopodiformes</taxon>
        <taxon>Octopoda</taxon>
        <taxon>Incirrata</taxon>
        <taxon>Octopodidae</taxon>
        <taxon>Octopus</taxon>
    </lineage>
</organism>
<keyword evidence="3" id="KW-1185">Reference proteome</keyword>
<gene>
    <name evidence="2" type="ORF">OCTVUL_1B027705</name>
</gene>
<accession>A0AA36B1A4</accession>
<proteinExistence type="predicted"/>
<evidence type="ECO:0000313" key="3">
    <source>
        <dbReference type="Proteomes" id="UP001162480"/>
    </source>
</evidence>
<dbReference type="Proteomes" id="UP001162480">
    <property type="component" value="Chromosome 7"/>
</dbReference>
<dbReference type="InterPro" id="IPR048839">
    <property type="entry name" value="SPATA2_PUB-like"/>
</dbReference>
<evidence type="ECO:0000259" key="1">
    <source>
        <dbReference type="Pfam" id="PF21388"/>
    </source>
</evidence>
<evidence type="ECO:0000313" key="2">
    <source>
        <dbReference type="EMBL" id="CAI9726121.1"/>
    </source>
</evidence>
<dbReference type="AlphaFoldDB" id="A0AA36B1A4"/>
<dbReference type="Pfam" id="PF21388">
    <property type="entry name" value="SPATA2_PUB-like"/>
    <property type="match status" value="1"/>
</dbReference>
<feature type="domain" description="Spermatogenesis-associated protein 2 PUB-like" evidence="1">
    <location>
        <begin position="8"/>
        <end position="92"/>
    </location>
</feature>